<evidence type="ECO:0000313" key="2">
    <source>
        <dbReference type="Proteomes" id="UP000325440"/>
    </source>
</evidence>
<reference evidence="1 2" key="1">
    <citation type="submission" date="2019-08" db="EMBL/GenBank/DDBJ databases">
        <authorList>
            <person name="Alioto T."/>
            <person name="Alioto T."/>
            <person name="Gomez Garrido J."/>
        </authorList>
    </citation>
    <scope>NUCLEOTIDE SEQUENCE [LARGE SCALE GENOMIC DNA]</scope>
</reference>
<name>A0A5E4N1A9_9HEMI</name>
<dbReference type="OrthoDB" id="10477203at2759"/>
<accession>A0A5E4N1A9</accession>
<gene>
    <name evidence="1" type="ORF">CINCED_3A021150</name>
</gene>
<organism evidence="1 2">
    <name type="scientific">Cinara cedri</name>
    <dbReference type="NCBI Taxonomy" id="506608"/>
    <lineage>
        <taxon>Eukaryota</taxon>
        <taxon>Metazoa</taxon>
        <taxon>Ecdysozoa</taxon>
        <taxon>Arthropoda</taxon>
        <taxon>Hexapoda</taxon>
        <taxon>Insecta</taxon>
        <taxon>Pterygota</taxon>
        <taxon>Neoptera</taxon>
        <taxon>Paraneoptera</taxon>
        <taxon>Hemiptera</taxon>
        <taxon>Sternorrhyncha</taxon>
        <taxon>Aphidomorpha</taxon>
        <taxon>Aphidoidea</taxon>
        <taxon>Aphididae</taxon>
        <taxon>Lachninae</taxon>
        <taxon>Cinara</taxon>
    </lineage>
</organism>
<dbReference type="AlphaFoldDB" id="A0A5E4N1A9"/>
<dbReference type="Proteomes" id="UP000325440">
    <property type="component" value="Unassembled WGS sequence"/>
</dbReference>
<sequence>MLHFSSANNFEKFNNVIESLTDDTTSDEKLKQLVQNNAIKYGWAFIKLHLSELSINLKNLEESKSELMKSIDIFRKIEDFLTNIPGPNGKKM</sequence>
<protein>
    <submittedName>
        <fullName evidence="1">Uncharacterized protein</fullName>
    </submittedName>
</protein>
<dbReference type="EMBL" id="CABPRJ010001444">
    <property type="protein sequence ID" value="VVC37309.1"/>
    <property type="molecule type" value="Genomic_DNA"/>
</dbReference>
<keyword evidence="2" id="KW-1185">Reference proteome</keyword>
<proteinExistence type="predicted"/>
<evidence type="ECO:0000313" key="1">
    <source>
        <dbReference type="EMBL" id="VVC37309.1"/>
    </source>
</evidence>